<reference evidence="2 3" key="1">
    <citation type="journal article" date="2015" name="Nature">
        <title>rRNA introns, odd ribosomes, and small enigmatic genomes across a large radiation of phyla.</title>
        <authorList>
            <person name="Brown C.T."/>
            <person name="Hug L.A."/>
            <person name="Thomas B.C."/>
            <person name="Sharon I."/>
            <person name="Castelle C.J."/>
            <person name="Singh A."/>
            <person name="Wilkins M.J."/>
            <person name="Williams K.H."/>
            <person name="Banfield J.F."/>
        </authorList>
    </citation>
    <scope>NUCLEOTIDE SEQUENCE [LARGE SCALE GENOMIC DNA]</scope>
</reference>
<evidence type="ECO:0000313" key="2">
    <source>
        <dbReference type="EMBL" id="KKR98796.1"/>
    </source>
</evidence>
<accession>A0A0G0VGP1</accession>
<protein>
    <submittedName>
        <fullName evidence="2">Uncharacterized protein</fullName>
    </submittedName>
</protein>
<dbReference type="Proteomes" id="UP000034746">
    <property type="component" value="Unassembled WGS sequence"/>
</dbReference>
<evidence type="ECO:0000256" key="1">
    <source>
        <dbReference type="SAM" id="MobiDB-lite"/>
    </source>
</evidence>
<dbReference type="EMBL" id="LCAU01000001">
    <property type="protein sequence ID" value="KKR98796.1"/>
    <property type="molecule type" value="Genomic_DNA"/>
</dbReference>
<feature type="region of interest" description="Disordered" evidence="1">
    <location>
        <begin position="47"/>
        <end position="76"/>
    </location>
</feature>
<sequence length="76" mass="8740">MAVIIIRQDGFEEYPFGKPAEPNEEPLPQRPTIWDVPQPQIVPVTPNEPKGPPFLPFIDPNWSPPPRPRSRYNLLN</sequence>
<organism evidence="2 3">
    <name type="scientific">Candidatus Uhrbacteria bacterium GW2011_GWF2_41_16</name>
    <dbReference type="NCBI Taxonomy" id="1618997"/>
    <lineage>
        <taxon>Bacteria</taxon>
        <taxon>Candidatus Uhriibacteriota</taxon>
    </lineage>
</organism>
<comment type="caution">
    <text evidence="2">The sequence shown here is derived from an EMBL/GenBank/DDBJ whole genome shotgun (WGS) entry which is preliminary data.</text>
</comment>
<gene>
    <name evidence="2" type="ORF">UU48_C0001G0151</name>
</gene>
<evidence type="ECO:0000313" key="3">
    <source>
        <dbReference type="Proteomes" id="UP000034746"/>
    </source>
</evidence>
<dbReference type="AlphaFoldDB" id="A0A0G0VGP1"/>
<name>A0A0G0VGP1_9BACT</name>
<proteinExistence type="predicted"/>